<name>A0ABX9MKS7_9DEIN</name>
<comment type="caution">
    <text evidence="1">The sequence shown here is derived from an EMBL/GenBank/DDBJ whole genome shotgun (WGS) entry which is preliminary data.</text>
</comment>
<gene>
    <name evidence="1" type="ORF">Mhypo_02441</name>
</gene>
<dbReference type="InterPro" id="IPR007410">
    <property type="entry name" value="LpqE-like"/>
</dbReference>
<dbReference type="PANTHER" id="PTHR36302">
    <property type="entry name" value="BLR7088 PROTEIN"/>
    <property type="match status" value="1"/>
</dbReference>
<protein>
    <submittedName>
        <fullName evidence="1">Copper chaperone PCu(A)C</fullName>
    </submittedName>
</protein>
<dbReference type="InterPro" id="IPR058248">
    <property type="entry name" value="Lxx211020-like"/>
</dbReference>
<dbReference type="Proteomes" id="UP000265443">
    <property type="component" value="Unassembled WGS sequence"/>
</dbReference>
<evidence type="ECO:0000313" key="1">
    <source>
        <dbReference type="EMBL" id="RIH76512.1"/>
    </source>
</evidence>
<dbReference type="PANTHER" id="PTHR36302:SF1">
    <property type="entry name" value="COPPER CHAPERONE PCU(A)C"/>
    <property type="match status" value="1"/>
</dbReference>
<organism evidence="1 2">
    <name type="scientific">Meiothermus hypogaeus</name>
    <dbReference type="NCBI Taxonomy" id="884155"/>
    <lineage>
        <taxon>Bacteria</taxon>
        <taxon>Thermotogati</taxon>
        <taxon>Deinococcota</taxon>
        <taxon>Deinococci</taxon>
        <taxon>Thermales</taxon>
        <taxon>Thermaceae</taxon>
        <taxon>Meiothermus</taxon>
    </lineage>
</organism>
<keyword evidence="2" id="KW-1185">Reference proteome</keyword>
<dbReference type="Pfam" id="PF04314">
    <property type="entry name" value="PCuAC"/>
    <property type="match status" value="1"/>
</dbReference>
<evidence type="ECO:0000313" key="2">
    <source>
        <dbReference type="Proteomes" id="UP000265443"/>
    </source>
</evidence>
<dbReference type="SUPFAM" id="SSF110087">
    <property type="entry name" value="DR1885-like metal-binding protein"/>
    <property type="match status" value="1"/>
</dbReference>
<reference evidence="1 2" key="1">
    <citation type="submission" date="2018-08" db="EMBL/GenBank/DDBJ databases">
        <title>Meiothermus hypogaeus DSM 23238 genome sequencing project.</title>
        <authorList>
            <person name="Da Costa M.S."/>
            <person name="Albuquerque L."/>
            <person name="Raposo P."/>
            <person name="Froufe H.J.C."/>
            <person name="Barroso C.S."/>
            <person name="Egas C."/>
        </authorList>
    </citation>
    <scope>NUCLEOTIDE SEQUENCE [LARGE SCALE GENOMIC DNA]</scope>
    <source>
        <strain evidence="1 2">DSM 23238</strain>
    </source>
</reference>
<dbReference type="EMBL" id="QWKY01000050">
    <property type="protein sequence ID" value="RIH76512.1"/>
    <property type="molecule type" value="Genomic_DNA"/>
</dbReference>
<dbReference type="InterPro" id="IPR036182">
    <property type="entry name" value="PCuAC_sf"/>
</dbReference>
<sequence>MRAIAMIFFLALGLGWSQQHQGHGHGGHGGAPSQGPLTPIQLRLIEGWIRQVPSSLRDTTVYLTVQNPLGRDLRLVGASSPVAEMVMLMEDYRETRSGQTIQGMREVKSFLLPKNGQLVLRPGGKHLMLMGLKRPLKEGERLPIRLIFEGKQEAALELKVERR</sequence>
<dbReference type="Gene3D" id="2.60.40.1890">
    <property type="entry name" value="PCu(A)C copper chaperone"/>
    <property type="match status" value="1"/>
</dbReference>
<proteinExistence type="predicted"/>
<accession>A0ABX9MKS7</accession>